<feature type="non-terminal residue" evidence="6">
    <location>
        <position position="80"/>
    </location>
</feature>
<feature type="domain" description="Ubiquitin-like protease family profile" evidence="5">
    <location>
        <begin position="33"/>
        <end position="79"/>
    </location>
</feature>
<dbReference type="Gene3D" id="1.10.418.20">
    <property type="match status" value="1"/>
</dbReference>
<evidence type="ECO:0000256" key="2">
    <source>
        <dbReference type="ARBA" id="ARBA00022670"/>
    </source>
</evidence>
<comment type="similarity">
    <text evidence="1">Belongs to the peptidase C48 family.</text>
</comment>
<dbReference type="EMBL" id="JAHQIW010006085">
    <property type="protein sequence ID" value="KAJ1368093.1"/>
    <property type="molecule type" value="Genomic_DNA"/>
</dbReference>
<evidence type="ECO:0000256" key="3">
    <source>
        <dbReference type="ARBA" id="ARBA00022801"/>
    </source>
</evidence>
<reference evidence="6" key="1">
    <citation type="submission" date="2021-06" db="EMBL/GenBank/DDBJ databases">
        <title>Parelaphostrongylus tenuis whole genome reference sequence.</title>
        <authorList>
            <person name="Garwood T.J."/>
            <person name="Larsen P.A."/>
            <person name="Fountain-Jones N.M."/>
            <person name="Garbe J.R."/>
            <person name="Macchietto M.G."/>
            <person name="Kania S.A."/>
            <person name="Gerhold R.W."/>
            <person name="Richards J.E."/>
            <person name="Wolf T.M."/>
        </authorList>
    </citation>
    <scope>NUCLEOTIDE SEQUENCE</scope>
    <source>
        <strain evidence="6">MNPRO001-30</strain>
        <tissue evidence="6">Meninges</tissue>
    </source>
</reference>
<proteinExistence type="inferred from homology"/>
<keyword evidence="4" id="KW-0788">Thiol protease</keyword>
<dbReference type="InterPro" id="IPR003653">
    <property type="entry name" value="Peptidase_C48_C"/>
</dbReference>
<name>A0AAD5WFR0_PARTN</name>
<organism evidence="6 7">
    <name type="scientific">Parelaphostrongylus tenuis</name>
    <name type="common">Meningeal worm</name>
    <dbReference type="NCBI Taxonomy" id="148309"/>
    <lineage>
        <taxon>Eukaryota</taxon>
        <taxon>Metazoa</taxon>
        <taxon>Ecdysozoa</taxon>
        <taxon>Nematoda</taxon>
        <taxon>Chromadorea</taxon>
        <taxon>Rhabditida</taxon>
        <taxon>Rhabditina</taxon>
        <taxon>Rhabditomorpha</taxon>
        <taxon>Strongyloidea</taxon>
        <taxon>Metastrongylidae</taxon>
        <taxon>Parelaphostrongylus</taxon>
    </lineage>
</organism>
<dbReference type="GO" id="GO:0016929">
    <property type="term" value="F:deSUMOylase activity"/>
    <property type="evidence" value="ECO:0007669"/>
    <property type="project" value="TreeGrafter"/>
</dbReference>
<keyword evidence="2 6" id="KW-0645">Protease</keyword>
<dbReference type="PANTHER" id="PTHR12606:SF141">
    <property type="entry name" value="GH15225P-RELATED"/>
    <property type="match status" value="1"/>
</dbReference>
<comment type="caution">
    <text evidence="6">The sequence shown here is derived from an EMBL/GenBank/DDBJ whole genome shotgun (WGS) entry which is preliminary data.</text>
</comment>
<evidence type="ECO:0000313" key="6">
    <source>
        <dbReference type="EMBL" id="KAJ1368093.1"/>
    </source>
</evidence>
<dbReference type="PANTHER" id="PTHR12606">
    <property type="entry name" value="SENTRIN/SUMO-SPECIFIC PROTEASE"/>
    <property type="match status" value="1"/>
</dbReference>
<evidence type="ECO:0000256" key="1">
    <source>
        <dbReference type="ARBA" id="ARBA00005234"/>
    </source>
</evidence>
<dbReference type="InterPro" id="IPR038765">
    <property type="entry name" value="Papain-like_cys_pep_sf"/>
</dbReference>
<keyword evidence="3" id="KW-0378">Hydrolase</keyword>
<evidence type="ECO:0000256" key="4">
    <source>
        <dbReference type="ARBA" id="ARBA00022807"/>
    </source>
</evidence>
<dbReference type="Pfam" id="PF02902">
    <property type="entry name" value="Peptidase_C48"/>
    <property type="match status" value="1"/>
</dbReference>
<sequence length="80" mass="9525">MRILTTALSDEALELCRRIWDRRLAPSEEFSEGFGIKDIPRQMNDRDSGVYMCKFAEFASRRASIVFTQEHMPYYRQRMV</sequence>
<evidence type="ECO:0000313" key="7">
    <source>
        <dbReference type="Proteomes" id="UP001196413"/>
    </source>
</evidence>
<protein>
    <submittedName>
        <fullName evidence="6">Sentrin-specific protease 2</fullName>
    </submittedName>
</protein>
<dbReference type="AlphaFoldDB" id="A0AAD5WFR0"/>
<dbReference type="GO" id="GO:0016926">
    <property type="term" value="P:protein desumoylation"/>
    <property type="evidence" value="ECO:0007669"/>
    <property type="project" value="TreeGrafter"/>
</dbReference>
<dbReference type="GO" id="GO:0005634">
    <property type="term" value="C:nucleus"/>
    <property type="evidence" value="ECO:0007669"/>
    <property type="project" value="TreeGrafter"/>
</dbReference>
<dbReference type="SUPFAM" id="SSF54001">
    <property type="entry name" value="Cysteine proteinases"/>
    <property type="match status" value="1"/>
</dbReference>
<accession>A0AAD5WFR0</accession>
<evidence type="ECO:0000259" key="5">
    <source>
        <dbReference type="Pfam" id="PF02902"/>
    </source>
</evidence>
<keyword evidence="7" id="KW-1185">Reference proteome</keyword>
<dbReference type="Proteomes" id="UP001196413">
    <property type="component" value="Unassembled WGS sequence"/>
</dbReference>
<dbReference type="GO" id="GO:0006508">
    <property type="term" value="P:proteolysis"/>
    <property type="evidence" value="ECO:0007669"/>
    <property type="project" value="UniProtKB-KW"/>
</dbReference>
<gene>
    <name evidence="6" type="primary">SENP2</name>
    <name evidence="6" type="ORF">KIN20_029158</name>
</gene>